<dbReference type="InterPro" id="IPR032308">
    <property type="entry name" value="TDBD"/>
</dbReference>
<evidence type="ECO:0000313" key="4">
    <source>
        <dbReference type="EMBL" id="EPS60375.1"/>
    </source>
</evidence>
<gene>
    <name evidence="4" type="ORF">M569_14428</name>
</gene>
<feature type="domain" description="Tify" evidence="3">
    <location>
        <begin position="28"/>
        <end position="83"/>
    </location>
</feature>
<organism evidence="4 5">
    <name type="scientific">Genlisea aurea</name>
    <dbReference type="NCBI Taxonomy" id="192259"/>
    <lineage>
        <taxon>Eukaryota</taxon>
        <taxon>Viridiplantae</taxon>
        <taxon>Streptophyta</taxon>
        <taxon>Embryophyta</taxon>
        <taxon>Tracheophyta</taxon>
        <taxon>Spermatophyta</taxon>
        <taxon>Magnoliopsida</taxon>
        <taxon>eudicotyledons</taxon>
        <taxon>Gunneridae</taxon>
        <taxon>Pentapetalae</taxon>
        <taxon>asterids</taxon>
        <taxon>lamiids</taxon>
        <taxon>Lamiales</taxon>
        <taxon>Lentibulariaceae</taxon>
        <taxon>Genlisea</taxon>
    </lineage>
</organism>
<dbReference type="GO" id="GO:0042393">
    <property type="term" value="F:histone binding"/>
    <property type="evidence" value="ECO:0007669"/>
    <property type="project" value="TreeGrafter"/>
</dbReference>
<sequence length="111" mass="12380">SHVRTLTRTGLLDGVPVEYVSASGKLPGIIRGASYICGCQSCNYTKVIVNGYEFERHAGCKRSHPISHIRFPSGRSIFQVVQMLNKETTVPFETIQAFIGFPINEQAYSDW</sequence>
<evidence type="ECO:0000256" key="2">
    <source>
        <dbReference type="ARBA" id="ARBA00023242"/>
    </source>
</evidence>
<keyword evidence="2" id="KW-0539">Nucleus</keyword>
<dbReference type="EMBL" id="AUSU01007619">
    <property type="protein sequence ID" value="EPS60375.1"/>
    <property type="molecule type" value="Genomic_DNA"/>
</dbReference>
<keyword evidence="5" id="KW-1185">Reference proteome</keyword>
<feature type="non-terminal residue" evidence="4">
    <location>
        <position position="1"/>
    </location>
</feature>
<comment type="caution">
    <text evidence="4">The sequence shown here is derived from an EMBL/GenBank/DDBJ whole genome shotgun (WGS) entry which is preliminary data.</text>
</comment>
<reference evidence="4 5" key="1">
    <citation type="journal article" date="2013" name="BMC Genomics">
        <title>The miniature genome of a carnivorous plant Genlisea aurea contains a low number of genes and short non-coding sequences.</title>
        <authorList>
            <person name="Leushkin E.V."/>
            <person name="Sutormin R.A."/>
            <person name="Nabieva E.R."/>
            <person name="Penin A.A."/>
            <person name="Kondrashov A.S."/>
            <person name="Logacheva M.D."/>
        </authorList>
    </citation>
    <scope>NUCLEOTIDE SEQUENCE [LARGE SCALE GENOMIC DNA]</scope>
</reference>
<dbReference type="GO" id="GO:0000977">
    <property type="term" value="F:RNA polymerase II transcription regulatory region sequence-specific DNA binding"/>
    <property type="evidence" value="ECO:0007669"/>
    <property type="project" value="TreeGrafter"/>
</dbReference>
<dbReference type="PANTHER" id="PTHR47025:SF10">
    <property type="entry name" value="DNA-BINDING PROTEIN"/>
    <property type="match status" value="1"/>
</dbReference>
<protein>
    <recommendedName>
        <fullName evidence="3">Tify domain-containing protein</fullName>
    </recommendedName>
</protein>
<dbReference type="Proteomes" id="UP000015453">
    <property type="component" value="Unassembled WGS sequence"/>
</dbReference>
<comment type="subcellular location">
    <subcellularLocation>
        <location evidence="1">Nucleus</location>
    </subcellularLocation>
</comment>
<dbReference type="AlphaFoldDB" id="S8C0R9"/>
<dbReference type="Pfam" id="PF16135">
    <property type="entry name" value="TDBD"/>
    <property type="match status" value="1"/>
</dbReference>
<dbReference type="PANTHER" id="PTHR47025">
    <property type="entry name" value="AUTOIMMUNE REGULATOR"/>
    <property type="match status" value="1"/>
</dbReference>
<proteinExistence type="predicted"/>
<dbReference type="OrthoDB" id="1863332at2759"/>
<name>S8C0R9_9LAMI</name>
<dbReference type="GO" id="GO:0045944">
    <property type="term" value="P:positive regulation of transcription by RNA polymerase II"/>
    <property type="evidence" value="ECO:0007669"/>
    <property type="project" value="TreeGrafter"/>
</dbReference>
<dbReference type="GO" id="GO:0003682">
    <property type="term" value="F:chromatin binding"/>
    <property type="evidence" value="ECO:0007669"/>
    <property type="project" value="TreeGrafter"/>
</dbReference>
<evidence type="ECO:0000313" key="5">
    <source>
        <dbReference type="Proteomes" id="UP000015453"/>
    </source>
</evidence>
<accession>S8C0R9</accession>
<feature type="non-terminal residue" evidence="4">
    <location>
        <position position="111"/>
    </location>
</feature>
<evidence type="ECO:0000259" key="3">
    <source>
        <dbReference type="Pfam" id="PF16135"/>
    </source>
</evidence>
<evidence type="ECO:0000256" key="1">
    <source>
        <dbReference type="ARBA" id="ARBA00004123"/>
    </source>
</evidence>
<dbReference type="GO" id="GO:0005634">
    <property type="term" value="C:nucleus"/>
    <property type="evidence" value="ECO:0007669"/>
    <property type="project" value="UniProtKB-SubCell"/>
</dbReference>